<sequence>MDCAYPITEPEHPILVDLILENVFKKQEFNMEDFKNYSLVCRKRWKVSLLIWRKKDLPNNRTRQFWEVVGKTMTDMVLDQYPFHDVEAFRQILFILTPKLEYLVLKRNIYHAARPASGLEPLDPRRKAHMMLDIVRNNL</sequence>
<organism evidence="1 2">
    <name type="scientific">Orchesella dallaii</name>
    <dbReference type="NCBI Taxonomy" id="48710"/>
    <lineage>
        <taxon>Eukaryota</taxon>
        <taxon>Metazoa</taxon>
        <taxon>Ecdysozoa</taxon>
        <taxon>Arthropoda</taxon>
        <taxon>Hexapoda</taxon>
        <taxon>Collembola</taxon>
        <taxon>Entomobryomorpha</taxon>
        <taxon>Entomobryoidea</taxon>
        <taxon>Orchesellidae</taxon>
        <taxon>Orchesellinae</taxon>
        <taxon>Orchesella</taxon>
    </lineage>
</organism>
<evidence type="ECO:0000313" key="2">
    <source>
        <dbReference type="Proteomes" id="UP001642540"/>
    </source>
</evidence>
<dbReference type="Proteomes" id="UP001642540">
    <property type="component" value="Unassembled WGS sequence"/>
</dbReference>
<protein>
    <submittedName>
        <fullName evidence="1">Uncharacterized protein</fullName>
    </submittedName>
</protein>
<keyword evidence="2" id="KW-1185">Reference proteome</keyword>
<name>A0ABP1R5E4_9HEXA</name>
<gene>
    <name evidence="1" type="ORF">ODALV1_LOCUS18748</name>
</gene>
<accession>A0ABP1R5E4</accession>
<evidence type="ECO:0000313" key="1">
    <source>
        <dbReference type="EMBL" id="CAL8119858.1"/>
    </source>
</evidence>
<proteinExistence type="predicted"/>
<reference evidence="1 2" key="1">
    <citation type="submission" date="2024-08" db="EMBL/GenBank/DDBJ databases">
        <authorList>
            <person name="Cucini C."/>
            <person name="Frati F."/>
        </authorList>
    </citation>
    <scope>NUCLEOTIDE SEQUENCE [LARGE SCALE GENOMIC DNA]</scope>
</reference>
<comment type="caution">
    <text evidence="1">The sequence shown here is derived from an EMBL/GenBank/DDBJ whole genome shotgun (WGS) entry which is preliminary data.</text>
</comment>
<dbReference type="EMBL" id="CAXLJM020000061">
    <property type="protein sequence ID" value="CAL8119858.1"/>
    <property type="molecule type" value="Genomic_DNA"/>
</dbReference>